<name>A0ABN0XVZ2_9ALTE</name>
<reference evidence="4 5" key="1">
    <citation type="journal article" date="2019" name="Int. J. Syst. Evol. Microbiol.">
        <title>The Global Catalogue of Microorganisms (GCM) 10K type strain sequencing project: providing services to taxonomists for standard genome sequencing and annotation.</title>
        <authorList>
            <consortium name="The Broad Institute Genomics Platform"/>
            <consortium name="The Broad Institute Genome Sequencing Center for Infectious Disease"/>
            <person name="Wu L."/>
            <person name="Ma J."/>
        </authorList>
    </citation>
    <scope>NUCLEOTIDE SEQUENCE [LARGE SCALE GENOMIC DNA]</scope>
    <source>
        <strain evidence="4 5">JCM 13378</strain>
    </source>
</reference>
<evidence type="ECO:0000313" key="5">
    <source>
        <dbReference type="Proteomes" id="UP001501757"/>
    </source>
</evidence>
<dbReference type="EMBL" id="BAAAEI010000031">
    <property type="protein sequence ID" value="GAA0374334.1"/>
    <property type="molecule type" value="Genomic_DNA"/>
</dbReference>
<organism evidence="4 5">
    <name type="scientific">Bowmanella denitrificans</name>
    <dbReference type="NCBI Taxonomy" id="366582"/>
    <lineage>
        <taxon>Bacteria</taxon>
        <taxon>Pseudomonadati</taxon>
        <taxon>Pseudomonadota</taxon>
        <taxon>Gammaproteobacteria</taxon>
        <taxon>Alteromonadales</taxon>
        <taxon>Alteromonadaceae</taxon>
        <taxon>Bowmanella</taxon>
    </lineage>
</organism>
<dbReference type="Gene3D" id="2.40.160.20">
    <property type="match status" value="1"/>
</dbReference>
<keyword evidence="1 2" id="KW-0732">Signal</keyword>
<dbReference type="RefSeq" id="WP_343847466.1">
    <property type="nucleotide sequence ID" value="NZ_BAAAEI010000031.1"/>
</dbReference>
<evidence type="ECO:0000256" key="2">
    <source>
        <dbReference type="SAM" id="SignalP"/>
    </source>
</evidence>
<evidence type="ECO:0000313" key="4">
    <source>
        <dbReference type="EMBL" id="GAA0374334.1"/>
    </source>
</evidence>
<comment type="caution">
    <text evidence="4">The sequence shown here is derived from an EMBL/GenBank/DDBJ whole genome shotgun (WGS) entry which is preliminary data.</text>
</comment>
<dbReference type="Pfam" id="PF13505">
    <property type="entry name" value="OMP_b-brl"/>
    <property type="match status" value="1"/>
</dbReference>
<feature type="chain" id="PRO_5045901032" evidence="2">
    <location>
        <begin position="21"/>
        <end position="199"/>
    </location>
</feature>
<proteinExistence type="predicted"/>
<dbReference type="InterPro" id="IPR027385">
    <property type="entry name" value="Beta-barrel_OMP"/>
</dbReference>
<evidence type="ECO:0000256" key="1">
    <source>
        <dbReference type="ARBA" id="ARBA00022729"/>
    </source>
</evidence>
<dbReference type="InterPro" id="IPR011250">
    <property type="entry name" value="OMP/PagP_B-barrel"/>
</dbReference>
<dbReference type="SUPFAM" id="SSF56925">
    <property type="entry name" value="OMPA-like"/>
    <property type="match status" value="1"/>
</dbReference>
<feature type="signal peptide" evidence="2">
    <location>
        <begin position="1"/>
        <end position="20"/>
    </location>
</feature>
<protein>
    <submittedName>
        <fullName evidence="4">Porin family protein</fullName>
    </submittedName>
</protein>
<gene>
    <name evidence="4" type="ORF">GCM10009092_43200</name>
</gene>
<accession>A0ABN0XVZ2</accession>
<feature type="domain" description="Outer membrane protein beta-barrel" evidence="3">
    <location>
        <begin position="9"/>
        <end position="199"/>
    </location>
</feature>
<keyword evidence="5" id="KW-1185">Reference proteome</keyword>
<sequence>MIKTQILPLLFLGLAAPAFAQAEPEFSPHSMGLTLGGGSAKYKGSSEDGNGVGNLYLYYHYSFTSQFGLEVGINGGTEASDWECKKRDRDNYECRNDRKPIFGINADELDYTNLVVAATANYPLSERNSLYGKAGAQFFDYEISQKNAKLADDSGVGLYLEGGWQYRWDNGIGMDVGVKYLTMSDLKVTGMDVGISYRF</sequence>
<evidence type="ECO:0000259" key="3">
    <source>
        <dbReference type="Pfam" id="PF13505"/>
    </source>
</evidence>
<dbReference type="Proteomes" id="UP001501757">
    <property type="component" value="Unassembled WGS sequence"/>
</dbReference>